<keyword evidence="2" id="KW-1185">Reference proteome</keyword>
<evidence type="ECO:0008006" key="3">
    <source>
        <dbReference type="Google" id="ProtNLM"/>
    </source>
</evidence>
<organism evidence="1 2">
    <name type="scientific">Trichormus variabilis N2B</name>
    <dbReference type="NCBI Taxonomy" id="2681315"/>
    <lineage>
        <taxon>Bacteria</taxon>
        <taxon>Bacillati</taxon>
        <taxon>Cyanobacteriota</taxon>
        <taxon>Cyanophyceae</taxon>
        <taxon>Nostocales</taxon>
        <taxon>Nostocaceae</taxon>
        <taxon>Trichormus</taxon>
    </lineage>
</organism>
<dbReference type="Proteomes" id="UP000570851">
    <property type="component" value="Unassembled WGS sequence"/>
</dbReference>
<dbReference type="GeneID" id="58725324"/>
<comment type="caution">
    <text evidence="1">The sequence shown here is derived from an EMBL/GenBank/DDBJ whole genome shotgun (WGS) entry which is preliminary data.</text>
</comment>
<evidence type="ECO:0000313" key="2">
    <source>
        <dbReference type="Proteomes" id="UP000570851"/>
    </source>
</evidence>
<dbReference type="EMBL" id="JACKZP010000011">
    <property type="protein sequence ID" value="MBC1301275.1"/>
    <property type="molecule type" value="Genomic_DNA"/>
</dbReference>
<gene>
    <name evidence="1" type="ORF">GNE12_05025</name>
</gene>
<accession>A0ABR6S4F1</accession>
<name>A0ABR6S4F1_ANAVA</name>
<evidence type="ECO:0000313" key="1">
    <source>
        <dbReference type="EMBL" id="MBC1301275.1"/>
    </source>
</evidence>
<proteinExistence type="predicted"/>
<reference evidence="1 2" key="1">
    <citation type="submission" date="2019-11" db="EMBL/GenBank/DDBJ databases">
        <title>Comparison of genomes from free-living endosymbiotic cyanobacteria isolated from Azolla.</title>
        <authorList>
            <person name="Thiel T."/>
            <person name="Pratte B."/>
        </authorList>
    </citation>
    <scope>NUCLEOTIDE SEQUENCE [LARGE SCALE GENOMIC DNA]</scope>
    <source>
        <strain evidence="1 2">N2B</strain>
    </source>
</reference>
<dbReference type="RefSeq" id="WP_011319339.1">
    <property type="nucleotide sequence ID" value="NZ_JACKZP010000011.1"/>
</dbReference>
<sequence length="60" mass="6973">MTQHALESLRSLYTESWSVVAILEQKLGQKRGGSWQKKRDWLERLLAARSSEDNKQASNR</sequence>
<protein>
    <recommendedName>
        <fullName evidence="3">Transposase</fullName>
    </recommendedName>
</protein>